<evidence type="ECO:0000259" key="4">
    <source>
        <dbReference type="Pfam" id="PF20703"/>
    </source>
</evidence>
<dbReference type="Pfam" id="PF00400">
    <property type="entry name" value="WD40"/>
    <property type="match status" value="12"/>
</dbReference>
<dbReference type="SUPFAM" id="SSF50978">
    <property type="entry name" value="WD40 repeat-like"/>
    <property type="match status" value="1"/>
</dbReference>
<feature type="repeat" description="WD" evidence="3">
    <location>
        <begin position="838"/>
        <end position="879"/>
    </location>
</feature>
<comment type="caution">
    <text evidence="5">The sequence shown here is derived from an EMBL/GenBank/DDBJ whole genome shotgun (WGS) entry which is preliminary data.</text>
</comment>
<evidence type="ECO:0000256" key="2">
    <source>
        <dbReference type="ARBA" id="ARBA00022737"/>
    </source>
</evidence>
<feature type="repeat" description="WD" evidence="3">
    <location>
        <begin position="795"/>
        <end position="836"/>
    </location>
</feature>
<dbReference type="InterPro" id="IPR019775">
    <property type="entry name" value="WD40_repeat_CS"/>
</dbReference>
<dbReference type="EMBL" id="JAKGAS010000002">
    <property type="protein sequence ID" value="MCF2947558.1"/>
    <property type="molecule type" value="Genomic_DNA"/>
</dbReference>
<dbReference type="InterPro" id="IPR050349">
    <property type="entry name" value="WD_LIS1/nudF_dynein_reg"/>
</dbReference>
<reference evidence="5 6" key="1">
    <citation type="submission" date="2022-01" db="EMBL/GenBank/DDBJ databases">
        <title>Paraglaciecola sp. G1-23.</title>
        <authorList>
            <person name="Jin M.S."/>
            <person name="Han D.M."/>
            <person name="Kim H.M."/>
            <person name="Jeon C.O."/>
        </authorList>
    </citation>
    <scope>NUCLEOTIDE SEQUENCE [LARGE SCALE GENOMIC DNA]</scope>
    <source>
        <strain evidence="5 6">G1-23</strain>
    </source>
</reference>
<name>A0ABS9D693_9ALTE</name>
<sequence length="1344" mass="147248">MKKTLRIFISSPSDLEVERQIALQVIRRLESKYQNHLILKPVLWEREPLLASGHFQDALDPSTADIMVCMLWSRLGSPLPENFTGVDGRSGLTGSEWEFEYGLKAFEKSGSPELLVYRKTTDIQIKLDDKASAEKAIEQKLSVEQFFQTHFHNQDTDNTFKRAYFPFDATNEFEQLLETHLAPLLEKHLNQDAATEINTPTWFEGSPFLGLSAFHEKHHAIFFGRTKALGELMTQYKRQVVQQKGFVMVTGMSGCGKSSLVNAGVLPLIRTPRVISYGVGHIEVIHTRPQQFQHALGPLTGLCDVLINQVPAFANLGIDAETLCEQIAQSPKSLKATLNQICQSLASEQSLHEKVEAKIQIVIDQAEEVFTTKAFSIKQQQAFWLGISRLIDTGSVWCLGSMRSDFVGQGQGSELYELMRGDGDYKLQPPSISEYQQIIEKPAKAAGLTFEVNNDGTSLATVIREDSAAQPGALPLVEFCLDELFRITEATENAQPLLTFHAYTQVLGGLAGSITQRAESVIVSLKQQGIDVDKHLPALFNALVKVNPDNQHEAATARNINTDHFADNQAIQPIIEALIKSRLLIVSGKKLRIAHETLIHNWQRIQQWLAMDKEFQTFKARIERDVATWTQEGKAKSRLLNKGKPLTDAQSWLTQRQDDLGPQTLTYIDASIEKSKSQAQQRVGIVSAIIILLSMLSIYSWFQQQEAIAQQEIAQIKEREANTEKDKAQRAFVEATAVKLAVDGKATVKQNDYNVLQGLMKTLAAHKLDSGYEVNDALFFAVQKLRHIRIIGEPLRGHNNRVTSVAFSPNGKRVVSGSWDITLRLWDATSGKSIGEPLRGHNNRVASVAFSPDGKRIVSGSSDKTLRLWDAASGKPIGEPLRGHTSMVASVAFSPDGKRIVSGSLDKTLRLWDATSGKPIGEPLRGHNNLVVSVAFSPDGKRIVSGSSDKTLRLWDATTGQAIGEPLRGHTESVYSVAFSPDGKRIVSGSGDATLRLWDATTGKPIGEPLRGHTSMVASVAFSPDGKRIVSGSLDFTLQLWDAAIGKPIGESLRGNSTPVGSLAFSPDGKRVVIGRLDRTLRLWDVASGKPIGEPLRGHIDDVTSVAFSPNGKRVVSASDDNTLQLWDATTGKAIGKPLRGHIGGVTSVAFSTDGKRIASGSWDKTLLLWDTTTGKAIGEPLRGHTSMVASVAFSPDGKRIVSGSMDKTLRLWDVAIGKPISEPLRGHTGQVSSVAFSPDGKRIVSGSMDKTLRLWDATKGKAMGEPLRGHTDGVTSVAFSPDGKQVISGSQDNTLRLWPGPAAWPDLICNKLTRNISQSEWSEWVSPDIPYQVICPDLPVPKG</sequence>
<dbReference type="PROSITE" id="PS50082">
    <property type="entry name" value="WD_REPEATS_2"/>
    <property type="match status" value="12"/>
</dbReference>
<feature type="repeat" description="WD" evidence="3">
    <location>
        <begin position="1139"/>
        <end position="1180"/>
    </location>
</feature>
<dbReference type="Proteomes" id="UP001521137">
    <property type="component" value="Unassembled WGS sequence"/>
</dbReference>
<evidence type="ECO:0000256" key="3">
    <source>
        <dbReference type="PROSITE-ProRule" id="PRU00221"/>
    </source>
</evidence>
<dbReference type="InterPro" id="IPR001680">
    <property type="entry name" value="WD40_rpt"/>
</dbReference>
<dbReference type="SUPFAM" id="SSF50998">
    <property type="entry name" value="Quinoprotein alcohol dehydrogenase-like"/>
    <property type="match status" value="1"/>
</dbReference>
<dbReference type="InterPro" id="IPR020472">
    <property type="entry name" value="WD40_PAC1"/>
</dbReference>
<gene>
    <name evidence="5" type="ORF">L0668_05520</name>
</gene>
<feature type="repeat" description="WD" evidence="3">
    <location>
        <begin position="1096"/>
        <end position="1137"/>
    </location>
</feature>
<dbReference type="PRINTS" id="PR00320">
    <property type="entry name" value="GPROTEINBRPT"/>
</dbReference>
<dbReference type="Gene3D" id="2.130.10.10">
    <property type="entry name" value="YVTN repeat-like/Quinoprotein amine dehydrogenase"/>
    <property type="match status" value="6"/>
</dbReference>
<dbReference type="CDD" id="cd00200">
    <property type="entry name" value="WD40"/>
    <property type="match status" value="2"/>
</dbReference>
<accession>A0ABS9D693</accession>
<evidence type="ECO:0000256" key="1">
    <source>
        <dbReference type="ARBA" id="ARBA00022574"/>
    </source>
</evidence>
<dbReference type="RefSeq" id="WP_235311079.1">
    <property type="nucleotide sequence ID" value="NZ_JAKGAS010000002.1"/>
</dbReference>
<organism evidence="5 6">
    <name type="scientific">Paraglaciecola algarum</name>
    <dbReference type="NCBI Taxonomy" id="3050085"/>
    <lineage>
        <taxon>Bacteria</taxon>
        <taxon>Pseudomonadati</taxon>
        <taxon>Pseudomonadota</taxon>
        <taxon>Gammaproteobacteria</taxon>
        <taxon>Alteromonadales</taxon>
        <taxon>Alteromonadaceae</taxon>
        <taxon>Paraglaciecola</taxon>
    </lineage>
</organism>
<feature type="repeat" description="WD" evidence="3">
    <location>
        <begin position="1053"/>
        <end position="1094"/>
    </location>
</feature>
<keyword evidence="6" id="KW-1185">Reference proteome</keyword>
<feature type="repeat" description="WD" evidence="3">
    <location>
        <begin position="967"/>
        <end position="1008"/>
    </location>
</feature>
<feature type="repeat" description="WD" evidence="3">
    <location>
        <begin position="1225"/>
        <end position="1266"/>
    </location>
</feature>
<feature type="repeat" description="WD" evidence="3">
    <location>
        <begin position="1010"/>
        <end position="1051"/>
    </location>
</feature>
<dbReference type="PROSITE" id="PS50294">
    <property type="entry name" value="WD_REPEATS_REGION"/>
    <property type="match status" value="12"/>
</dbReference>
<dbReference type="SUPFAM" id="SSF52540">
    <property type="entry name" value="P-loop containing nucleoside triphosphate hydrolases"/>
    <property type="match status" value="1"/>
</dbReference>
<dbReference type="PANTHER" id="PTHR44129">
    <property type="entry name" value="WD REPEAT-CONTAINING PROTEIN POP1"/>
    <property type="match status" value="1"/>
</dbReference>
<feature type="repeat" description="WD" evidence="3">
    <location>
        <begin position="1268"/>
        <end position="1299"/>
    </location>
</feature>
<keyword evidence="1 3" id="KW-0853">WD repeat</keyword>
<keyword evidence="2" id="KW-0677">Repeat</keyword>
<protein>
    <recommendedName>
        <fullName evidence="4">Novel STAND NTPase 1 domain-containing protein</fullName>
    </recommendedName>
</protein>
<dbReference type="PROSITE" id="PS00678">
    <property type="entry name" value="WD_REPEATS_1"/>
    <property type="match status" value="9"/>
</dbReference>
<dbReference type="Pfam" id="PF20703">
    <property type="entry name" value="nSTAND1"/>
    <property type="match status" value="1"/>
</dbReference>
<proteinExistence type="predicted"/>
<dbReference type="InterPro" id="IPR011047">
    <property type="entry name" value="Quinoprotein_ADH-like_sf"/>
</dbReference>
<feature type="repeat" description="WD" evidence="3">
    <location>
        <begin position="1182"/>
        <end position="1223"/>
    </location>
</feature>
<feature type="repeat" description="WD" evidence="3">
    <location>
        <begin position="881"/>
        <end position="922"/>
    </location>
</feature>
<evidence type="ECO:0000313" key="5">
    <source>
        <dbReference type="EMBL" id="MCF2947558.1"/>
    </source>
</evidence>
<feature type="repeat" description="WD" evidence="3">
    <location>
        <begin position="924"/>
        <end position="965"/>
    </location>
</feature>
<dbReference type="InterPro" id="IPR036322">
    <property type="entry name" value="WD40_repeat_dom_sf"/>
</dbReference>
<evidence type="ECO:0000313" key="6">
    <source>
        <dbReference type="Proteomes" id="UP001521137"/>
    </source>
</evidence>
<dbReference type="InterPro" id="IPR027417">
    <property type="entry name" value="P-loop_NTPase"/>
</dbReference>
<feature type="domain" description="Novel STAND NTPase 1" evidence="4">
    <location>
        <begin position="207"/>
        <end position="636"/>
    </location>
</feature>
<dbReference type="InterPro" id="IPR015943">
    <property type="entry name" value="WD40/YVTN_repeat-like_dom_sf"/>
</dbReference>
<dbReference type="InterPro" id="IPR049052">
    <property type="entry name" value="nSTAND1"/>
</dbReference>
<dbReference type="SMART" id="SM00320">
    <property type="entry name" value="WD40"/>
    <property type="match status" value="12"/>
</dbReference>